<keyword evidence="5" id="KW-1185">Reference proteome</keyword>
<name>A0A3G6IW28_9CORY</name>
<dbReference type="EMBL" id="CP033898">
    <property type="protein sequence ID" value="AZA09981.1"/>
    <property type="molecule type" value="Genomic_DNA"/>
</dbReference>
<feature type="chain" id="PRO_5018028358" evidence="3">
    <location>
        <begin position="33"/>
        <end position="317"/>
    </location>
</feature>
<keyword evidence="2 3" id="KW-0732">Signal</keyword>
<evidence type="ECO:0000313" key="5">
    <source>
        <dbReference type="Proteomes" id="UP000271426"/>
    </source>
</evidence>
<dbReference type="InterPro" id="IPR005770">
    <property type="entry name" value="PhnD"/>
</dbReference>
<evidence type="ECO:0000256" key="1">
    <source>
        <dbReference type="ARBA" id="ARBA00007162"/>
    </source>
</evidence>
<evidence type="ECO:0000256" key="3">
    <source>
        <dbReference type="SAM" id="SignalP"/>
    </source>
</evidence>
<dbReference type="KEGG" id="cpso:CPPEL_09390"/>
<dbReference type="PANTHER" id="PTHR35841:SF1">
    <property type="entry name" value="PHOSPHONATES-BINDING PERIPLASMIC PROTEIN"/>
    <property type="match status" value="1"/>
</dbReference>
<dbReference type="SUPFAM" id="SSF53850">
    <property type="entry name" value="Periplasmic binding protein-like II"/>
    <property type="match status" value="1"/>
</dbReference>
<comment type="similarity">
    <text evidence="1">Belongs to the phosphate/phosphite/phosphonate binding protein family.</text>
</comment>
<gene>
    <name evidence="4" type="primary">phnD</name>
    <name evidence="4" type="ORF">CPPEL_09390</name>
</gene>
<sequence length="317" mass="33468" precursor="true">MTTLLQSTKRATTATVASIAALGLFAGLSACSSDGSDSEKSVTFAAVPAESSQTLESTYSNLAKLIEQEAGVKVKFQNAADYAAVIEGQRAGQIDIASYGPFSYVIAKDSGVDIEPVAAPTNNKDEAPAYRSVAYVKKGSEIKDLKDVKGKKVCFVDAASTSGYLVPSEGLLSEGIDPKDDVEPVMAGGHDASLLGLDSGQCDVAFAHDSMLKTLEKSGQIKPDSVQDIWTSNPIPEDPIVLNTSTLDPEVADKIRDAIQTKANKPELVKAGICSSEQDCVLPEEIEYGYLPVTDADYNSIRKICEVTKADACKNVG</sequence>
<feature type="signal peptide" evidence="3">
    <location>
        <begin position="1"/>
        <end position="32"/>
    </location>
</feature>
<organism evidence="4 5">
    <name type="scientific">Corynebacterium pseudopelargi</name>
    <dbReference type="NCBI Taxonomy" id="2080757"/>
    <lineage>
        <taxon>Bacteria</taxon>
        <taxon>Bacillati</taxon>
        <taxon>Actinomycetota</taxon>
        <taxon>Actinomycetes</taxon>
        <taxon>Mycobacteriales</taxon>
        <taxon>Corynebacteriaceae</taxon>
        <taxon>Corynebacterium</taxon>
    </lineage>
</organism>
<dbReference type="CDD" id="cd01071">
    <property type="entry name" value="PBP2_PhnD_like"/>
    <property type="match status" value="1"/>
</dbReference>
<dbReference type="NCBIfam" id="TIGR01098">
    <property type="entry name" value="3A0109s03R"/>
    <property type="match status" value="1"/>
</dbReference>
<dbReference type="RefSeq" id="WP_123960849.1">
    <property type="nucleotide sequence ID" value="NZ_CP033898.1"/>
</dbReference>
<proteinExistence type="inferred from homology"/>
<dbReference type="Pfam" id="PF12974">
    <property type="entry name" value="Phosphonate-bd"/>
    <property type="match status" value="1"/>
</dbReference>
<dbReference type="AlphaFoldDB" id="A0A3G6IW28"/>
<dbReference type="OrthoDB" id="9764656at2"/>
<evidence type="ECO:0000256" key="2">
    <source>
        <dbReference type="ARBA" id="ARBA00022729"/>
    </source>
</evidence>
<dbReference type="GO" id="GO:0043190">
    <property type="term" value="C:ATP-binding cassette (ABC) transporter complex"/>
    <property type="evidence" value="ECO:0007669"/>
    <property type="project" value="InterPro"/>
</dbReference>
<accession>A0A3G6IW28</accession>
<dbReference type="GO" id="GO:0055085">
    <property type="term" value="P:transmembrane transport"/>
    <property type="evidence" value="ECO:0007669"/>
    <property type="project" value="InterPro"/>
</dbReference>
<evidence type="ECO:0000313" key="4">
    <source>
        <dbReference type="EMBL" id="AZA09981.1"/>
    </source>
</evidence>
<protein>
    <submittedName>
        <fullName evidence="4">Phosphate-import protein PhnD</fullName>
    </submittedName>
</protein>
<dbReference type="Gene3D" id="3.40.190.10">
    <property type="entry name" value="Periplasmic binding protein-like II"/>
    <property type="match status" value="2"/>
</dbReference>
<reference evidence="4 5" key="1">
    <citation type="submission" date="2018-11" db="EMBL/GenBank/DDBJ databases">
        <authorList>
            <person name="Kleinhagauer T."/>
            <person name="Glaeser S.P."/>
            <person name="Spergser J."/>
            <person name="Ruckert C."/>
            <person name="Kaempfer P."/>
            <person name="Busse H.-J."/>
        </authorList>
    </citation>
    <scope>NUCLEOTIDE SEQUENCE [LARGE SCALE GENOMIC DNA]</scope>
    <source>
        <strain evidence="4 5">812CH</strain>
    </source>
</reference>
<dbReference type="Proteomes" id="UP000271426">
    <property type="component" value="Chromosome"/>
</dbReference>
<dbReference type="PANTHER" id="PTHR35841">
    <property type="entry name" value="PHOSPHONATES-BINDING PERIPLASMIC PROTEIN"/>
    <property type="match status" value="1"/>
</dbReference>